<keyword evidence="4" id="KW-0547">Nucleotide-binding</keyword>
<keyword evidence="6" id="KW-0648">Protein biosynthesis</keyword>
<feature type="domain" description="Aminoacyl-transfer RNA synthetases class-II family profile" evidence="10">
    <location>
        <begin position="40"/>
        <end position="318"/>
    </location>
</feature>
<keyword evidence="7" id="KW-0030">Aminoacyl-tRNA synthetase</keyword>
<sequence>MILNQSELFAKTTREAPSGEEAVNAILLERGGFMAKNSAGIYTFLPLGFRVMQKIAQIIREEMNAIAGQEMFMPALVDKRYWQKTGRWDLPVGFEAVGKGETTAGFVLGWSHEDLLTDVALKFLNSYKDLPKAVYQIQTKFRNEPRAKSGLLRGREFMMKDLYSFHTSEEDLMKYYNEVAKAYKKIFERCGVKVVYTLAAGGDFTHSFTHEFQAISEIGEDTIFLCDKCEYAENKEISKLTEGDKCEKCGGKITVQKGIEVGNIFPLGTRYSEAVGLKFTNEKGERVPVVMGSYGIGLSRLMATIVEVSHDDKGIIWPRSVAPFDVHVIKIQNSKSKNQNDNQKIDKLVHDIVGQLSQKSLDVLVDDRDASAGEKFADRDLLGIPVSVIVSEKGLTDDSVEMFKRADMQAERVSVGDIGKHAANI</sequence>
<gene>
    <name evidence="11" type="ORF">A3J48_00380</name>
</gene>
<name>A0A1F5P4W7_9BACT</name>
<evidence type="ECO:0000256" key="2">
    <source>
        <dbReference type="ARBA" id="ARBA00019110"/>
    </source>
</evidence>
<dbReference type="Proteomes" id="UP000176786">
    <property type="component" value="Unassembled WGS sequence"/>
</dbReference>
<dbReference type="InterPro" id="IPR002314">
    <property type="entry name" value="aa-tRNA-synt_IIb"/>
</dbReference>
<evidence type="ECO:0000313" key="12">
    <source>
        <dbReference type="Proteomes" id="UP000176786"/>
    </source>
</evidence>
<keyword evidence="5" id="KW-0067">ATP-binding</keyword>
<dbReference type="GO" id="GO:0005829">
    <property type="term" value="C:cytosol"/>
    <property type="evidence" value="ECO:0007669"/>
    <property type="project" value="TreeGrafter"/>
</dbReference>
<dbReference type="InterPro" id="IPR050062">
    <property type="entry name" value="Pro-tRNA_synthetase"/>
</dbReference>
<dbReference type="EMBL" id="MFES01000030">
    <property type="protein sequence ID" value="OGE84933.1"/>
    <property type="molecule type" value="Genomic_DNA"/>
</dbReference>
<dbReference type="GO" id="GO:0004827">
    <property type="term" value="F:proline-tRNA ligase activity"/>
    <property type="evidence" value="ECO:0007669"/>
    <property type="project" value="UniProtKB-EC"/>
</dbReference>
<protein>
    <recommendedName>
        <fullName evidence="2">Proline--tRNA ligase</fullName>
        <ecNumber evidence="1">6.1.1.15</ecNumber>
    </recommendedName>
    <alternativeName>
        <fullName evidence="8">Prolyl-tRNA synthetase</fullName>
    </alternativeName>
</protein>
<keyword evidence="3" id="KW-0436">Ligase</keyword>
<evidence type="ECO:0000256" key="1">
    <source>
        <dbReference type="ARBA" id="ARBA00012831"/>
    </source>
</evidence>
<dbReference type="PANTHER" id="PTHR42753:SF2">
    <property type="entry name" value="PROLINE--TRNA LIGASE"/>
    <property type="match status" value="1"/>
</dbReference>
<comment type="catalytic activity">
    <reaction evidence="9">
        <text>tRNA(Pro) + L-proline + ATP = L-prolyl-tRNA(Pro) + AMP + diphosphate</text>
        <dbReference type="Rhea" id="RHEA:14305"/>
        <dbReference type="Rhea" id="RHEA-COMP:9700"/>
        <dbReference type="Rhea" id="RHEA-COMP:9702"/>
        <dbReference type="ChEBI" id="CHEBI:30616"/>
        <dbReference type="ChEBI" id="CHEBI:33019"/>
        <dbReference type="ChEBI" id="CHEBI:60039"/>
        <dbReference type="ChEBI" id="CHEBI:78442"/>
        <dbReference type="ChEBI" id="CHEBI:78532"/>
        <dbReference type="ChEBI" id="CHEBI:456215"/>
        <dbReference type="EC" id="6.1.1.15"/>
    </reaction>
</comment>
<evidence type="ECO:0000256" key="8">
    <source>
        <dbReference type="ARBA" id="ARBA00029731"/>
    </source>
</evidence>
<dbReference type="InterPro" id="IPR006195">
    <property type="entry name" value="aa-tRNA-synth_II"/>
</dbReference>
<dbReference type="AlphaFoldDB" id="A0A1F5P4W7"/>
<evidence type="ECO:0000256" key="4">
    <source>
        <dbReference type="ARBA" id="ARBA00022741"/>
    </source>
</evidence>
<evidence type="ECO:0000256" key="7">
    <source>
        <dbReference type="ARBA" id="ARBA00023146"/>
    </source>
</evidence>
<dbReference type="PROSITE" id="PS50862">
    <property type="entry name" value="AA_TRNA_LIGASE_II"/>
    <property type="match status" value="1"/>
</dbReference>
<dbReference type="InterPro" id="IPR045864">
    <property type="entry name" value="aa-tRNA-synth_II/BPL/LPL"/>
</dbReference>
<dbReference type="GO" id="GO:0006433">
    <property type="term" value="P:prolyl-tRNA aminoacylation"/>
    <property type="evidence" value="ECO:0007669"/>
    <property type="project" value="InterPro"/>
</dbReference>
<dbReference type="SUPFAM" id="SSF52954">
    <property type="entry name" value="Class II aaRS ABD-related"/>
    <property type="match status" value="1"/>
</dbReference>
<comment type="caution">
    <text evidence="11">The sequence shown here is derived from an EMBL/GenBank/DDBJ whole genome shotgun (WGS) entry which is preliminary data.</text>
</comment>
<evidence type="ECO:0000256" key="9">
    <source>
        <dbReference type="ARBA" id="ARBA00047671"/>
    </source>
</evidence>
<evidence type="ECO:0000256" key="3">
    <source>
        <dbReference type="ARBA" id="ARBA00022598"/>
    </source>
</evidence>
<dbReference type="Gene3D" id="3.30.930.10">
    <property type="entry name" value="Bira Bifunctional Protein, Domain 2"/>
    <property type="match status" value="1"/>
</dbReference>
<accession>A0A1F5P4W7</accession>
<dbReference type="PRINTS" id="PR01046">
    <property type="entry name" value="TRNASYNTHPRO"/>
</dbReference>
<evidence type="ECO:0000313" key="11">
    <source>
        <dbReference type="EMBL" id="OGE84933.1"/>
    </source>
</evidence>
<dbReference type="InterPro" id="IPR036621">
    <property type="entry name" value="Anticodon-bd_dom_sf"/>
</dbReference>
<organism evidence="11 12">
    <name type="scientific">Candidatus Doudnabacteria bacterium RIFCSPHIGHO2_02_FULL_46_11</name>
    <dbReference type="NCBI Taxonomy" id="1817832"/>
    <lineage>
        <taxon>Bacteria</taxon>
        <taxon>Candidatus Doudnaibacteriota</taxon>
    </lineage>
</organism>
<dbReference type="Pfam" id="PF00587">
    <property type="entry name" value="tRNA-synt_2b"/>
    <property type="match status" value="1"/>
</dbReference>
<dbReference type="EC" id="6.1.1.15" evidence="1"/>
<dbReference type="InterPro" id="IPR002316">
    <property type="entry name" value="Pro-tRNA-ligase_IIa"/>
</dbReference>
<dbReference type="PANTHER" id="PTHR42753">
    <property type="entry name" value="MITOCHONDRIAL RIBOSOME PROTEIN L39/PROLYL-TRNA LIGASE FAMILY MEMBER"/>
    <property type="match status" value="1"/>
</dbReference>
<dbReference type="SUPFAM" id="SSF55681">
    <property type="entry name" value="Class II aaRS and biotin synthetases"/>
    <property type="match status" value="1"/>
</dbReference>
<evidence type="ECO:0000256" key="6">
    <source>
        <dbReference type="ARBA" id="ARBA00022917"/>
    </source>
</evidence>
<dbReference type="STRING" id="1817832.A3J48_00380"/>
<dbReference type="InterPro" id="IPR004154">
    <property type="entry name" value="Anticodon-bd"/>
</dbReference>
<evidence type="ECO:0000259" key="10">
    <source>
        <dbReference type="PROSITE" id="PS50862"/>
    </source>
</evidence>
<dbReference type="GO" id="GO:0005524">
    <property type="term" value="F:ATP binding"/>
    <property type="evidence" value="ECO:0007669"/>
    <property type="project" value="UniProtKB-KW"/>
</dbReference>
<reference evidence="11 12" key="1">
    <citation type="journal article" date="2016" name="Nat. Commun.">
        <title>Thousands of microbial genomes shed light on interconnected biogeochemical processes in an aquifer system.</title>
        <authorList>
            <person name="Anantharaman K."/>
            <person name="Brown C.T."/>
            <person name="Hug L.A."/>
            <person name="Sharon I."/>
            <person name="Castelle C.J."/>
            <person name="Probst A.J."/>
            <person name="Thomas B.C."/>
            <person name="Singh A."/>
            <person name="Wilkins M.J."/>
            <person name="Karaoz U."/>
            <person name="Brodie E.L."/>
            <person name="Williams K.H."/>
            <person name="Hubbard S.S."/>
            <person name="Banfield J.F."/>
        </authorList>
    </citation>
    <scope>NUCLEOTIDE SEQUENCE [LARGE SCALE GENOMIC DNA]</scope>
</reference>
<evidence type="ECO:0000256" key="5">
    <source>
        <dbReference type="ARBA" id="ARBA00022840"/>
    </source>
</evidence>
<dbReference type="Gene3D" id="3.40.50.800">
    <property type="entry name" value="Anticodon-binding domain"/>
    <property type="match status" value="1"/>
</dbReference>
<dbReference type="Pfam" id="PF03129">
    <property type="entry name" value="HGTP_anticodon"/>
    <property type="match status" value="1"/>
</dbReference>
<proteinExistence type="predicted"/>